<evidence type="ECO:0000256" key="3">
    <source>
        <dbReference type="ARBA" id="ARBA00023163"/>
    </source>
</evidence>
<dbReference type="RefSeq" id="WP_286277675.1">
    <property type="nucleotide sequence ID" value="NZ_AP027731.1"/>
</dbReference>
<dbReference type="SUPFAM" id="SSF46785">
    <property type="entry name" value="Winged helix' DNA-binding domain"/>
    <property type="match status" value="1"/>
</dbReference>
<protein>
    <submittedName>
        <fullName evidence="6">GntR family transcriptional regulator</fullName>
    </submittedName>
</protein>
<dbReference type="Pfam" id="PF00392">
    <property type="entry name" value="GntR"/>
    <property type="match status" value="1"/>
</dbReference>
<keyword evidence="1" id="KW-0805">Transcription regulation</keyword>
<sequence>MVDIPPLRRAETAATTIAAHLERLIATGTVPPGSKLPSERELAATWSVSRSTLREAMSELEHKRLLERTPGRGTLVLGPPIEVNELTAMQADTSLAYVAELRYALEPEIARLAAIRATPANLLQLREVLFEANENLRLAESLRLDMEFHLLVAQAAQNPLMAKICSLTSEWTSDERRHTHTGRSGRRLSIEGHRRIFAAIERHDPEAAHLAMSEHLSDVRQRIDAAQSRSAAGDADAPGDEA</sequence>
<dbReference type="PROSITE" id="PS50949">
    <property type="entry name" value="HTH_GNTR"/>
    <property type="match status" value="1"/>
</dbReference>
<evidence type="ECO:0000256" key="4">
    <source>
        <dbReference type="SAM" id="MobiDB-lite"/>
    </source>
</evidence>
<keyword evidence="2" id="KW-0238">DNA-binding</keyword>
<feature type="region of interest" description="Disordered" evidence="4">
    <location>
        <begin position="221"/>
        <end position="242"/>
    </location>
</feature>
<dbReference type="InterPro" id="IPR008920">
    <property type="entry name" value="TF_FadR/GntR_C"/>
</dbReference>
<dbReference type="Gene3D" id="1.10.10.10">
    <property type="entry name" value="Winged helix-like DNA-binding domain superfamily/Winged helix DNA-binding domain"/>
    <property type="match status" value="1"/>
</dbReference>
<accession>A0ABN6XHC6</accession>
<dbReference type="SMART" id="SM00895">
    <property type="entry name" value="FCD"/>
    <property type="match status" value="1"/>
</dbReference>
<evidence type="ECO:0000259" key="5">
    <source>
        <dbReference type="PROSITE" id="PS50949"/>
    </source>
</evidence>
<evidence type="ECO:0000256" key="1">
    <source>
        <dbReference type="ARBA" id="ARBA00023015"/>
    </source>
</evidence>
<gene>
    <name evidence="6" type="ORF">GCM10025866_01040</name>
</gene>
<dbReference type="PANTHER" id="PTHR43537:SF5">
    <property type="entry name" value="UXU OPERON TRANSCRIPTIONAL REGULATOR"/>
    <property type="match status" value="1"/>
</dbReference>
<evidence type="ECO:0000256" key="2">
    <source>
        <dbReference type="ARBA" id="ARBA00023125"/>
    </source>
</evidence>
<dbReference type="Gene3D" id="1.20.120.530">
    <property type="entry name" value="GntR ligand-binding domain-like"/>
    <property type="match status" value="1"/>
</dbReference>
<dbReference type="PRINTS" id="PR00035">
    <property type="entry name" value="HTHGNTR"/>
</dbReference>
<evidence type="ECO:0000313" key="6">
    <source>
        <dbReference type="EMBL" id="BDZ44195.1"/>
    </source>
</evidence>
<dbReference type="InterPro" id="IPR011711">
    <property type="entry name" value="GntR_C"/>
</dbReference>
<dbReference type="SUPFAM" id="SSF48008">
    <property type="entry name" value="GntR ligand-binding domain-like"/>
    <property type="match status" value="1"/>
</dbReference>
<dbReference type="EMBL" id="AP027731">
    <property type="protein sequence ID" value="BDZ44195.1"/>
    <property type="molecule type" value="Genomic_DNA"/>
</dbReference>
<organism evidence="6 7">
    <name type="scientific">Naasia aerilata</name>
    <dbReference type="NCBI Taxonomy" id="1162966"/>
    <lineage>
        <taxon>Bacteria</taxon>
        <taxon>Bacillati</taxon>
        <taxon>Actinomycetota</taxon>
        <taxon>Actinomycetes</taxon>
        <taxon>Micrococcales</taxon>
        <taxon>Microbacteriaceae</taxon>
        <taxon>Naasia</taxon>
    </lineage>
</organism>
<reference evidence="7" key="1">
    <citation type="journal article" date="2019" name="Int. J. Syst. Evol. Microbiol.">
        <title>The Global Catalogue of Microorganisms (GCM) 10K type strain sequencing project: providing services to taxonomists for standard genome sequencing and annotation.</title>
        <authorList>
            <consortium name="The Broad Institute Genomics Platform"/>
            <consortium name="The Broad Institute Genome Sequencing Center for Infectious Disease"/>
            <person name="Wu L."/>
            <person name="Ma J."/>
        </authorList>
    </citation>
    <scope>NUCLEOTIDE SEQUENCE [LARGE SCALE GENOMIC DNA]</scope>
    <source>
        <strain evidence="7">NBRC 108725</strain>
    </source>
</reference>
<evidence type="ECO:0000313" key="7">
    <source>
        <dbReference type="Proteomes" id="UP001321498"/>
    </source>
</evidence>
<feature type="domain" description="HTH gntR-type" evidence="5">
    <location>
        <begin position="11"/>
        <end position="79"/>
    </location>
</feature>
<dbReference type="Pfam" id="PF07729">
    <property type="entry name" value="FCD"/>
    <property type="match status" value="1"/>
</dbReference>
<keyword evidence="3" id="KW-0804">Transcription</keyword>
<dbReference type="InterPro" id="IPR036388">
    <property type="entry name" value="WH-like_DNA-bd_sf"/>
</dbReference>
<dbReference type="InterPro" id="IPR000524">
    <property type="entry name" value="Tscrpt_reg_HTH_GntR"/>
</dbReference>
<name>A0ABN6XHC6_9MICO</name>
<dbReference type="InterPro" id="IPR036390">
    <property type="entry name" value="WH_DNA-bd_sf"/>
</dbReference>
<dbReference type="PANTHER" id="PTHR43537">
    <property type="entry name" value="TRANSCRIPTIONAL REGULATOR, GNTR FAMILY"/>
    <property type="match status" value="1"/>
</dbReference>
<dbReference type="SMART" id="SM00345">
    <property type="entry name" value="HTH_GNTR"/>
    <property type="match status" value="1"/>
</dbReference>
<keyword evidence="7" id="KW-1185">Reference proteome</keyword>
<proteinExistence type="predicted"/>
<dbReference type="CDD" id="cd07377">
    <property type="entry name" value="WHTH_GntR"/>
    <property type="match status" value="1"/>
</dbReference>
<dbReference type="Proteomes" id="UP001321498">
    <property type="component" value="Chromosome"/>
</dbReference>